<comment type="caution">
    <text evidence="2">The sequence shown here is derived from an EMBL/GenBank/DDBJ whole genome shotgun (WGS) entry which is preliminary data.</text>
</comment>
<feature type="region of interest" description="Disordered" evidence="1">
    <location>
        <begin position="102"/>
        <end position="130"/>
    </location>
</feature>
<evidence type="ECO:0000256" key="1">
    <source>
        <dbReference type="SAM" id="MobiDB-lite"/>
    </source>
</evidence>
<dbReference type="EMBL" id="NQKI01000004">
    <property type="protein sequence ID" value="OZY60749.1"/>
    <property type="molecule type" value="Genomic_DNA"/>
</dbReference>
<dbReference type="OrthoDB" id="7018252at2"/>
<evidence type="ECO:0000313" key="2">
    <source>
        <dbReference type="EMBL" id="OZY60749.1"/>
    </source>
</evidence>
<proteinExistence type="predicted"/>
<dbReference type="Proteomes" id="UP000215788">
    <property type="component" value="Unassembled WGS sequence"/>
</dbReference>
<evidence type="ECO:0000313" key="3">
    <source>
        <dbReference type="Proteomes" id="UP000215788"/>
    </source>
</evidence>
<organism evidence="2 3">
    <name type="scientific">Pseudomonas lundensis</name>
    <dbReference type="NCBI Taxonomy" id="86185"/>
    <lineage>
        <taxon>Bacteria</taxon>
        <taxon>Pseudomonadati</taxon>
        <taxon>Pseudomonadota</taxon>
        <taxon>Gammaproteobacteria</taxon>
        <taxon>Pseudomonadales</taxon>
        <taxon>Pseudomonadaceae</taxon>
        <taxon>Pseudomonas</taxon>
    </lineage>
</organism>
<name>A0A266NE52_9PSED</name>
<reference evidence="2 3" key="1">
    <citation type="submission" date="2017-08" db="EMBL/GenBank/DDBJ databases">
        <title>Genomic and metabolic characterisation of spoilage-associated Pseudomonas species.</title>
        <authorList>
            <person name="Stanborough T."/>
            <person name="Fegan N."/>
            <person name="Powell S.M."/>
            <person name="Singh T."/>
            <person name="Tamplin M.L."/>
            <person name="Chandry P.S."/>
        </authorList>
    </citation>
    <scope>NUCLEOTIDE SEQUENCE [LARGE SCALE GENOMIC DNA]</scope>
    <source>
        <strain evidence="2 3">L1802</strain>
    </source>
</reference>
<dbReference type="RefSeq" id="WP_094992334.1">
    <property type="nucleotide sequence ID" value="NZ_NQKI01000004.1"/>
</dbReference>
<protein>
    <submittedName>
        <fullName evidence="2">Transcriptional regulator</fullName>
    </submittedName>
</protein>
<sequence length="130" mass="14405">MNIYNWPLIECLLHKAQNGAGEPFTPRVYAEELAVTMSNRGDPVGNLDEFKVLATDYEAMLLKQGYIEPRRESEGGTGENYELTERGSRLLSLIDSSIPGDSHPLEVLDAQQDPLDPQTFDALTAQPQIA</sequence>
<gene>
    <name evidence="2" type="ORF">CJF39_04465</name>
</gene>
<accession>A0A266NE52</accession>
<dbReference type="AlphaFoldDB" id="A0A266NE52"/>